<evidence type="ECO:0000313" key="1">
    <source>
        <dbReference type="EMBL" id="KAJ1520324.1"/>
    </source>
</evidence>
<gene>
    <name evidence="1" type="ORF">ONE63_004523</name>
</gene>
<dbReference type="AlphaFoldDB" id="A0AAV7X6H3"/>
<organism evidence="1 2">
    <name type="scientific">Megalurothrips usitatus</name>
    <name type="common">bean blossom thrips</name>
    <dbReference type="NCBI Taxonomy" id="439358"/>
    <lineage>
        <taxon>Eukaryota</taxon>
        <taxon>Metazoa</taxon>
        <taxon>Ecdysozoa</taxon>
        <taxon>Arthropoda</taxon>
        <taxon>Hexapoda</taxon>
        <taxon>Insecta</taxon>
        <taxon>Pterygota</taxon>
        <taxon>Neoptera</taxon>
        <taxon>Paraneoptera</taxon>
        <taxon>Thysanoptera</taxon>
        <taxon>Terebrantia</taxon>
        <taxon>Thripoidea</taxon>
        <taxon>Thripidae</taxon>
        <taxon>Megalurothrips</taxon>
    </lineage>
</organism>
<accession>A0AAV7X6H3</accession>
<comment type="caution">
    <text evidence="1">The sequence shown here is derived from an EMBL/GenBank/DDBJ whole genome shotgun (WGS) entry which is preliminary data.</text>
</comment>
<reference evidence="1" key="1">
    <citation type="submission" date="2022-12" db="EMBL/GenBank/DDBJ databases">
        <title>Chromosome-level genome assembly of the bean flower thrips Megalurothrips usitatus.</title>
        <authorList>
            <person name="Ma L."/>
            <person name="Liu Q."/>
            <person name="Li H."/>
            <person name="Cai W."/>
        </authorList>
    </citation>
    <scope>NUCLEOTIDE SEQUENCE</scope>
    <source>
        <strain evidence="1">Cailab_2022a</strain>
    </source>
</reference>
<proteinExistence type="predicted"/>
<sequence length="166" mass="18986">MFSLSPQGAYTAYTKAFSICDIGTPTTYRWYVRVSHFNPARPKELQRVTGNLSFPTPFSDHFGAKVVLDARSNNQWKENAFVFSFKNKACTMSQVHIPDAFRVFFGGHQCPLPQNFVVQFVDEAVAWLFPQVPVMPYGHWRFRYMVRSSNVTYSCLAAEAITIPKL</sequence>
<protein>
    <submittedName>
        <fullName evidence="1">Uncharacterized protein</fullName>
    </submittedName>
</protein>
<keyword evidence="2" id="KW-1185">Reference proteome</keyword>
<dbReference type="Proteomes" id="UP001075354">
    <property type="component" value="Chromosome 15"/>
</dbReference>
<name>A0AAV7X6H3_9NEOP</name>
<dbReference type="EMBL" id="JAPTSV010000015">
    <property type="protein sequence ID" value="KAJ1520324.1"/>
    <property type="molecule type" value="Genomic_DNA"/>
</dbReference>
<evidence type="ECO:0000313" key="2">
    <source>
        <dbReference type="Proteomes" id="UP001075354"/>
    </source>
</evidence>